<dbReference type="NCBIfam" id="TIGR00043">
    <property type="entry name" value="rRNA maturation RNase YbeY"/>
    <property type="match status" value="1"/>
</dbReference>
<keyword evidence="9" id="KW-1185">Reference proteome</keyword>
<dbReference type="GO" id="GO:0005737">
    <property type="term" value="C:cytoplasm"/>
    <property type="evidence" value="ECO:0007669"/>
    <property type="project" value="UniProtKB-SubCell"/>
</dbReference>
<reference evidence="8" key="1">
    <citation type="journal article" date="2014" name="Int. J. Syst. Evol. Microbiol.">
        <title>Complete genome sequence of Corynebacterium casei LMG S-19264T (=DSM 44701T), isolated from a smear-ripened cheese.</title>
        <authorList>
            <consortium name="US DOE Joint Genome Institute (JGI-PGF)"/>
            <person name="Walter F."/>
            <person name="Albersmeier A."/>
            <person name="Kalinowski J."/>
            <person name="Ruckert C."/>
        </authorList>
    </citation>
    <scope>NUCLEOTIDE SEQUENCE</scope>
    <source>
        <strain evidence="8">VKM B-2222</strain>
    </source>
</reference>
<evidence type="ECO:0000256" key="5">
    <source>
        <dbReference type="ARBA" id="ARBA00022801"/>
    </source>
</evidence>
<evidence type="ECO:0000313" key="9">
    <source>
        <dbReference type="Proteomes" id="UP001143349"/>
    </source>
</evidence>
<dbReference type="EMBL" id="BSFH01000097">
    <property type="protein sequence ID" value="GLK65918.1"/>
    <property type="molecule type" value="Genomic_DNA"/>
</dbReference>
<accession>A0AAD3P1X8</accession>
<reference evidence="8" key="2">
    <citation type="submission" date="2023-01" db="EMBL/GenBank/DDBJ databases">
        <authorList>
            <person name="Sun Q."/>
            <person name="Evtushenko L."/>
        </authorList>
    </citation>
    <scope>NUCLEOTIDE SEQUENCE</scope>
    <source>
        <strain evidence="8">VKM B-2222</strain>
    </source>
</reference>
<dbReference type="PROSITE" id="PS01306">
    <property type="entry name" value="UPF0054"/>
    <property type="match status" value="1"/>
</dbReference>
<sequence>MAETDIGELPEIVDIVIEDDRWEDAGLPAMAERAARAVGEWLELGEFQIVVMGCDDARIAALNAEFRGKPKPTNVLSWPAIEFEPRAPGTRPELPEAEELGDIAISYDTCLREAKAQGKPFEHHATHLLVHAILHLAGYDHVDDEDAETMEDAERSILGKLGIPDPYLEPET</sequence>
<protein>
    <recommendedName>
        <fullName evidence="7">Endoribonuclease YbeY</fullName>
        <ecNumber evidence="7">3.1.-.-</ecNumber>
    </recommendedName>
</protein>
<dbReference type="InterPro" id="IPR002036">
    <property type="entry name" value="YbeY"/>
</dbReference>
<keyword evidence="4 7" id="KW-0255">Endonuclease</keyword>
<evidence type="ECO:0000313" key="8">
    <source>
        <dbReference type="EMBL" id="GLK65918.1"/>
    </source>
</evidence>
<feature type="binding site" evidence="7">
    <location>
        <position position="141"/>
    </location>
    <ligand>
        <name>Zn(2+)</name>
        <dbReference type="ChEBI" id="CHEBI:29105"/>
        <note>catalytic</note>
    </ligand>
</feature>
<evidence type="ECO:0000256" key="3">
    <source>
        <dbReference type="ARBA" id="ARBA00022723"/>
    </source>
</evidence>
<gene>
    <name evidence="7 8" type="primary">ybeY</name>
    <name evidence="8" type="ORF">GCM10017635_33950</name>
</gene>
<dbReference type="GO" id="GO:0006364">
    <property type="term" value="P:rRNA processing"/>
    <property type="evidence" value="ECO:0007669"/>
    <property type="project" value="UniProtKB-UniRule"/>
</dbReference>
<comment type="function">
    <text evidence="7">Single strand-specific metallo-endoribonuclease involved in late-stage 70S ribosome quality control and in maturation of the 3' terminus of the 16S rRNA.</text>
</comment>
<dbReference type="HAMAP" id="MF_00009">
    <property type="entry name" value="Endoribonucl_YbeY"/>
    <property type="match status" value="1"/>
</dbReference>
<dbReference type="Pfam" id="PF02130">
    <property type="entry name" value="YbeY"/>
    <property type="match status" value="1"/>
</dbReference>
<dbReference type="AlphaFoldDB" id="A0AAD3P1X8"/>
<keyword evidence="7" id="KW-0698">rRNA processing</keyword>
<keyword evidence="3 7" id="KW-0479">Metal-binding</keyword>
<dbReference type="PANTHER" id="PTHR46986">
    <property type="entry name" value="ENDORIBONUCLEASE YBEY, CHLOROPLASTIC"/>
    <property type="match status" value="1"/>
</dbReference>
<dbReference type="PANTHER" id="PTHR46986:SF1">
    <property type="entry name" value="ENDORIBONUCLEASE YBEY, CHLOROPLASTIC"/>
    <property type="match status" value="1"/>
</dbReference>
<evidence type="ECO:0000256" key="7">
    <source>
        <dbReference type="HAMAP-Rule" id="MF_00009"/>
    </source>
</evidence>
<keyword evidence="6 7" id="KW-0862">Zinc</keyword>
<keyword evidence="5 7" id="KW-0378">Hydrolase</keyword>
<dbReference type="GO" id="GO:0004521">
    <property type="term" value="F:RNA endonuclease activity"/>
    <property type="evidence" value="ECO:0007669"/>
    <property type="project" value="UniProtKB-UniRule"/>
</dbReference>
<evidence type="ECO:0000256" key="4">
    <source>
        <dbReference type="ARBA" id="ARBA00022759"/>
    </source>
</evidence>
<organism evidence="8 9">
    <name type="scientific">Paracoccus kondratievae</name>
    <dbReference type="NCBI Taxonomy" id="135740"/>
    <lineage>
        <taxon>Bacteria</taxon>
        <taxon>Pseudomonadati</taxon>
        <taxon>Pseudomonadota</taxon>
        <taxon>Alphaproteobacteria</taxon>
        <taxon>Rhodobacterales</taxon>
        <taxon>Paracoccaceae</taxon>
        <taxon>Paracoccus</taxon>
    </lineage>
</organism>
<dbReference type="GO" id="GO:0008270">
    <property type="term" value="F:zinc ion binding"/>
    <property type="evidence" value="ECO:0007669"/>
    <property type="project" value="UniProtKB-UniRule"/>
</dbReference>
<evidence type="ECO:0000256" key="6">
    <source>
        <dbReference type="ARBA" id="ARBA00022833"/>
    </source>
</evidence>
<evidence type="ECO:0000256" key="1">
    <source>
        <dbReference type="ARBA" id="ARBA00010875"/>
    </source>
</evidence>
<feature type="binding site" evidence="7">
    <location>
        <position position="131"/>
    </location>
    <ligand>
        <name>Zn(2+)</name>
        <dbReference type="ChEBI" id="CHEBI:29105"/>
        <note>catalytic</note>
    </ligand>
</feature>
<dbReference type="RefSeq" id="WP_271180277.1">
    <property type="nucleotide sequence ID" value="NZ_BSFH01000097.1"/>
</dbReference>
<comment type="similarity">
    <text evidence="1 7">Belongs to the endoribonuclease YbeY family.</text>
</comment>
<dbReference type="InterPro" id="IPR020549">
    <property type="entry name" value="YbeY_CS"/>
</dbReference>
<keyword evidence="7" id="KW-0690">Ribosome biogenesis</keyword>
<dbReference type="Gene3D" id="3.40.390.30">
    <property type="entry name" value="Metalloproteases ('zincins'), catalytic domain"/>
    <property type="match status" value="1"/>
</dbReference>
<keyword evidence="2 7" id="KW-0540">Nuclease</keyword>
<dbReference type="GO" id="GO:0004222">
    <property type="term" value="F:metalloendopeptidase activity"/>
    <property type="evidence" value="ECO:0007669"/>
    <property type="project" value="InterPro"/>
</dbReference>
<name>A0AAD3P1X8_9RHOB</name>
<comment type="caution">
    <text evidence="8">The sequence shown here is derived from an EMBL/GenBank/DDBJ whole genome shotgun (WGS) entry which is preliminary data.</text>
</comment>
<dbReference type="InterPro" id="IPR023091">
    <property type="entry name" value="MetalPrtase_cat_dom_sf_prd"/>
</dbReference>
<dbReference type="EC" id="3.1.-.-" evidence="7"/>
<dbReference type="Proteomes" id="UP001143349">
    <property type="component" value="Unassembled WGS sequence"/>
</dbReference>
<dbReference type="SUPFAM" id="SSF55486">
    <property type="entry name" value="Metalloproteases ('zincins'), catalytic domain"/>
    <property type="match status" value="1"/>
</dbReference>
<feature type="binding site" evidence="7">
    <location>
        <position position="135"/>
    </location>
    <ligand>
        <name>Zn(2+)</name>
        <dbReference type="ChEBI" id="CHEBI:29105"/>
        <note>catalytic</note>
    </ligand>
</feature>
<evidence type="ECO:0000256" key="2">
    <source>
        <dbReference type="ARBA" id="ARBA00022722"/>
    </source>
</evidence>
<comment type="cofactor">
    <cofactor evidence="7">
        <name>Zn(2+)</name>
        <dbReference type="ChEBI" id="CHEBI:29105"/>
    </cofactor>
    <text evidence="7">Binds 1 zinc ion.</text>
</comment>
<keyword evidence="7" id="KW-0963">Cytoplasm</keyword>
<proteinExistence type="inferred from homology"/>
<comment type="subcellular location">
    <subcellularLocation>
        <location evidence="7">Cytoplasm</location>
    </subcellularLocation>
</comment>